<feature type="compositionally biased region" description="Low complexity" evidence="18">
    <location>
        <begin position="318"/>
        <end position="332"/>
    </location>
</feature>
<dbReference type="EC" id="7.1.1.9" evidence="17"/>
<sequence>MGKFQLFPVQASTLAPEVDHLLYFLLAVSTFFTLLIFGAIFYFAIRYRRRSENELPHVAHTGYTLEIVWSVIPFGLTMVMFTWGASIFFNSRKPPNDAIQIYAVGKQWMWKLEHMEGQREINELHIPVGRPVRITMASEDVIHSFFIPAFRTKQDVVPGTYTTTWFTATKTGKYHLFCAEYCGTRHSGMIGWIYVMEPADYEAWLGGGSGSGSLADNGKKLFEQLACNNCHREDNTGRCPNLVGLFGQPVKLSGGNSVKADEAYIRESILQPQAKIVAGYEPVMPTFQGLVTEDQILQLVEYVKSIGPKPAAGPVNSGTTPAAGTVTTPAKR</sequence>
<dbReference type="PROSITE" id="PS51007">
    <property type="entry name" value="CYTC"/>
    <property type="match status" value="1"/>
</dbReference>
<accession>Q02BQ9</accession>
<name>Q02BQ9_SOLUE</name>
<feature type="region of interest" description="Disordered" evidence="18">
    <location>
        <begin position="310"/>
        <end position="332"/>
    </location>
</feature>
<evidence type="ECO:0000256" key="11">
    <source>
        <dbReference type="ARBA" id="ARBA00023004"/>
    </source>
</evidence>
<dbReference type="OrthoDB" id="9773456at2"/>
<keyword evidence="13 19" id="KW-0472">Membrane</keyword>
<dbReference type="Pfam" id="PF00116">
    <property type="entry name" value="COX2"/>
    <property type="match status" value="1"/>
</dbReference>
<dbReference type="InterPro" id="IPR045187">
    <property type="entry name" value="CcO_II"/>
</dbReference>
<protein>
    <recommendedName>
        <fullName evidence="17">Cytochrome c oxidase subunit 2</fullName>
        <ecNumber evidence="17">7.1.1.9</ecNumber>
    </recommendedName>
</protein>
<evidence type="ECO:0000256" key="15">
    <source>
        <dbReference type="PROSITE-ProRule" id="PRU00433"/>
    </source>
</evidence>
<dbReference type="InterPro" id="IPR036257">
    <property type="entry name" value="Cyt_c_oxidase_su2_TM_sf"/>
</dbReference>
<dbReference type="Pfam" id="PF02790">
    <property type="entry name" value="COX2_TM"/>
    <property type="match status" value="1"/>
</dbReference>
<dbReference type="PROSITE" id="PS50857">
    <property type="entry name" value="COX2_CUA"/>
    <property type="match status" value="1"/>
</dbReference>
<dbReference type="EMBL" id="CP000473">
    <property type="protein sequence ID" value="ABJ81507.1"/>
    <property type="molecule type" value="Genomic_DNA"/>
</dbReference>
<evidence type="ECO:0000256" key="14">
    <source>
        <dbReference type="ARBA" id="ARBA00024688"/>
    </source>
</evidence>
<keyword evidence="9 16" id="KW-0249">Electron transport</keyword>
<dbReference type="GO" id="GO:0004129">
    <property type="term" value="F:cytochrome-c oxidase activity"/>
    <property type="evidence" value="ECO:0007669"/>
    <property type="project" value="UniProtKB-EC"/>
</dbReference>
<keyword evidence="3 16" id="KW-0813">Transport</keyword>
<keyword evidence="8" id="KW-1278">Translocase</keyword>
<comment type="cofactor">
    <cofactor evidence="17">
        <name>Cu cation</name>
        <dbReference type="ChEBI" id="CHEBI:23378"/>
    </cofactor>
    <text evidence="17">Binds a copper A center.</text>
</comment>
<dbReference type="GO" id="GO:0005886">
    <property type="term" value="C:plasma membrane"/>
    <property type="evidence" value="ECO:0007669"/>
    <property type="project" value="UniProtKB-SubCell"/>
</dbReference>
<feature type="domain" description="Cytochrome c" evidence="22">
    <location>
        <begin position="213"/>
        <end position="307"/>
    </location>
</feature>
<dbReference type="FunCoup" id="Q02BQ9">
    <property type="interactions" value="280"/>
</dbReference>
<keyword evidence="7 15" id="KW-0479">Metal-binding</keyword>
<dbReference type="STRING" id="234267.Acid_0497"/>
<comment type="subcellular location">
    <subcellularLocation>
        <location evidence="16">Cell membrane</location>
        <topology evidence="16">Multi-pass membrane protein</topology>
    </subcellularLocation>
    <subcellularLocation>
        <location evidence="1">Membrane</location>
        <topology evidence="1">Multi-pass membrane protein</topology>
    </subcellularLocation>
</comment>
<feature type="transmembrane region" description="Helical" evidence="19">
    <location>
        <begin position="66"/>
        <end position="89"/>
    </location>
</feature>
<dbReference type="InterPro" id="IPR008972">
    <property type="entry name" value="Cupredoxin"/>
</dbReference>
<dbReference type="PROSITE" id="PS00078">
    <property type="entry name" value="COX2"/>
    <property type="match status" value="1"/>
</dbReference>
<dbReference type="Gene3D" id="1.10.760.10">
    <property type="entry name" value="Cytochrome c-like domain"/>
    <property type="match status" value="1"/>
</dbReference>
<evidence type="ECO:0000256" key="16">
    <source>
        <dbReference type="RuleBase" id="RU000456"/>
    </source>
</evidence>
<dbReference type="GO" id="GO:0005507">
    <property type="term" value="F:copper ion binding"/>
    <property type="evidence" value="ECO:0007669"/>
    <property type="project" value="InterPro"/>
</dbReference>
<dbReference type="InterPro" id="IPR001505">
    <property type="entry name" value="Copper_CuA"/>
</dbReference>
<evidence type="ECO:0000256" key="19">
    <source>
        <dbReference type="SAM" id="Phobius"/>
    </source>
</evidence>
<feature type="domain" description="Cytochrome oxidase subunit II copper A binding" evidence="20">
    <location>
        <begin position="96"/>
        <end position="207"/>
    </location>
</feature>
<dbReference type="CDD" id="cd13915">
    <property type="entry name" value="CuRO_HCO_II_like_2"/>
    <property type="match status" value="1"/>
</dbReference>
<dbReference type="eggNOG" id="COG1622">
    <property type="taxonomic scope" value="Bacteria"/>
</dbReference>
<keyword evidence="11 15" id="KW-0408">Iron</keyword>
<dbReference type="eggNOG" id="COG2010">
    <property type="taxonomic scope" value="Bacteria"/>
</dbReference>
<dbReference type="NCBIfam" id="TIGR02866">
    <property type="entry name" value="CoxB"/>
    <property type="match status" value="1"/>
</dbReference>
<dbReference type="PANTHER" id="PTHR22888">
    <property type="entry name" value="CYTOCHROME C OXIDASE, SUBUNIT II"/>
    <property type="match status" value="1"/>
</dbReference>
<dbReference type="Pfam" id="PF00034">
    <property type="entry name" value="Cytochrom_C"/>
    <property type="match status" value="1"/>
</dbReference>
<evidence type="ECO:0000256" key="1">
    <source>
        <dbReference type="ARBA" id="ARBA00004141"/>
    </source>
</evidence>
<dbReference type="PROSITE" id="PS50999">
    <property type="entry name" value="COX2_TM"/>
    <property type="match status" value="1"/>
</dbReference>
<feature type="domain" description="Cytochrome oxidase subunit II transmembrane region profile" evidence="21">
    <location>
        <begin position="1"/>
        <end position="95"/>
    </location>
</feature>
<dbReference type="SUPFAM" id="SSF81464">
    <property type="entry name" value="Cytochrome c oxidase subunit II-like, transmembrane region"/>
    <property type="match status" value="1"/>
</dbReference>
<evidence type="ECO:0000256" key="18">
    <source>
        <dbReference type="SAM" id="MobiDB-lite"/>
    </source>
</evidence>
<evidence type="ECO:0000256" key="3">
    <source>
        <dbReference type="ARBA" id="ARBA00022448"/>
    </source>
</evidence>
<dbReference type="HOGENOM" id="CLU_036876_1_0_0"/>
<evidence type="ECO:0000256" key="17">
    <source>
        <dbReference type="RuleBase" id="RU004024"/>
    </source>
</evidence>
<dbReference type="InterPro" id="IPR014222">
    <property type="entry name" value="Cyt_c_oxidase_su2"/>
</dbReference>
<keyword evidence="5 16" id="KW-0679">Respiratory chain</keyword>
<dbReference type="Gene3D" id="1.10.287.90">
    <property type="match status" value="1"/>
</dbReference>
<dbReference type="GO" id="GO:0016491">
    <property type="term" value="F:oxidoreductase activity"/>
    <property type="evidence" value="ECO:0007669"/>
    <property type="project" value="InterPro"/>
</dbReference>
<dbReference type="Gene3D" id="2.60.40.420">
    <property type="entry name" value="Cupredoxins - blue copper proteins"/>
    <property type="match status" value="1"/>
</dbReference>
<evidence type="ECO:0000256" key="13">
    <source>
        <dbReference type="ARBA" id="ARBA00023136"/>
    </source>
</evidence>
<organism evidence="23">
    <name type="scientific">Solibacter usitatus (strain Ellin6076)</name>
    <dbReference type="NCBI Taxonomy" id="234267"/>
    <lineage>
        <taxon>Bacteria</taxon>
        <taxon>Pseudomonadati</taxon>
        <taxon>Acidobacteriota</taxon>
        <taxon>Terriglobia</taxon>
        <taxon>Bryobacterales</taxon>
        <taxon>Solibacteraceae</taxon>
        <taxon>Candidatus Solibacter</taxon>
    </lineage>
</organism>
<proteinExistence type="inferred from homology"/>
<keyword evidence="10 19" id="KW-1133">Transmembrane helix</keyword>
<evidence type="ECO:0000313" key="23">
    <source>
        <dbReference type="EMBL" id="ABJ81507.1"/>
    </source>
</evidence>
<feature type="transmembrane region" description="Helical" evidence="19">
    <location>
        <begin position="20"/>
        <end position="45"/>
    </location>
</feature>
<keyword evidence="12 17" id="KW-0186">Copper</keyword>
<evidence type="ECO:0000256" key="5">
    <source>
        <dbReference type="ARBA" id="ARBA00022660"/>
    </source>
</evidence>
<evidence type="ECO:0000256" key="8">
    <source>
        <dbReference type="ARBA" id="ARBA00022967"/>
    </source>
</evidence>
<evidence type="ECO:0000256" key="12">
    <source>
        <dbReference type="ARBA" id="ARBA00023008"/>
    </source>
</evidence>
<evidence type="ECO:0000256" key="6">
    <source>
        <dbReference type="ARBA" id="ARBA00022692"/>
    </source>
</evidence>
<evidence type="ECO:0000256" key="7">
    <source>
        <dbReference type="ARBA" id="ARBA00022723"/>
    </source>
</evidence>
<comment type="catalytic activity">
    <reaction evidence="17">
        <text>4 Fe(II)-[cytochrome c] + O2 + 8 H(+)(in) = 4 Fe(III)-[cytochrome c] + 2 H2O + 4 H(+)(out)</text>
        <dbReference type="Rhea" id="RHEA:11436"/>
        <dbReference type="Rhea" id="RHEA-COMP:10350"/>
        <dbReference type="Rhea" id="RHEA-COMP:14399"/>
        <dbReference type="ChEBI" id="CHEBI:15377"/>
        <dbReference type="ChEBI" id="CHEBI:15378"/>
        <dbReference type="ChEBI" id="CHEBI:15379"/>
        <dbReference type="ChEBI" id="CHEBI:29033"/>
        <dbReference type="ChEBI" id="CHEBI:29034"/>
        <dbReference type="EC" id="7.1.1.9"/>
    </reaction>
</comment>
<evidence type="ECO:0000259" key="21">
    <source>
        <dbReference type="PROSITE" id="PS50999"/>
    </source>
</evidence>
<dbReference type="PANTHER" id="PTHR22888:SF9">
    <property type="entry name" value="CYTOCHROME C OXIDASE SUBUNIT 2"/>
    <property type="match status" value="1"/>
</dbReference>
<evidence type="ECO:0000256" key="9">
    <source>
        <dbReference type="ARBA" id="ARBA00022982"/>
    </source>
</evidence>
<dbReference type="InterPro" id="IPR036909">
    <property type="entry name" value="Cyt_c-like_dom_sf"/>
</dbReference>
<dbReference type="AlphaFoldDB" id="Q02BQ9"/>
<evidence type="ECO:0000259" key="20">
    <source>
        <dbReference type="PROSITE" id="PS50857"/>
    </source>
</evidence>
<dbReference type="InterPro" id="IPR002429">
    <property type="entry name" value="CcO_II-like_C"/>
</dbReference>
<dbReference type="InParanoid" id="Q02BQ9"/>
<comment type="function">
    <text evidence="14 17">Subunits I and II form the functional core of the enzyme complex. Electrons originating in cytochrome c are transferred via heme a and Cu(A) to the binuclear center formed by heme a3 and Cu(B).</text>
</comment>
<reference evidence="23" key="1">
    <citation type="submission" date="2006-10" db="EMBL/GenBank/DDBJ databases">
        <title>Complete sequence of Solibacter usitatus Ellin6076.</title>
        <authorList>
            <consortium name="US DOE Joint Genome Institute"/>
            <person name="Copeland A."/>
            <person name="Lucas S."/>
            <person name="Lapidus A."/>
            <person name="Barry K."/>
            <person name="Detter J.C."/>
            <person name="Glavina del Rio T."/>
            <person name="Hammon N."/>
            <person name="Israni S."/>
            <person name="Dalin E."/>
            <person name="Tice H."/>
            <person name="Pitluck S."/>
            <person name="Thompson L.S."/>
            <person name="Brettin T."/>
            <person name="Bruce D."/>
            <person name="Han C."/>
            <person name="Tapia R."/>
            <person name="Gilna P."/>
            <person name="Schmutz J."/>
            <person name="Larimer F."/>
            <person name="Land M."/>
            <person name="Hauser L."/>
            <person name="Kyrpides N."/>
            <person name="Mikhailova N."/>
            <person name="Janssen P.H."/>
            <person name="Kuske C.R."/>
            <person name="Richardson P."/>
        </authorList>
    </citation>
    <scope>NUCLEOTIDE SEQUENCE</scope>
    <source>
        <strain evidence="23">Ellin6076</strain>
    </source>
</reference>
<evidence type="ECO:0000256" key="2">
    <source>
        <dbReference type="ARBA" id="ARBA00007866"/>
    </source>
</evidence>
<comment type="similarity">
    <text evidence="2 16">Belongs to the cytochrome c oxidase subunit 2 family.</text>
</comment>
<dbReference type="GO" id="GO:0042773">
    <property type="term" value="P:ATP synthesis coupled electron transport"/>
    <property type="evidence" value="ECO:0007669"/>
    <property type="project" value="TreeGrafter"/>
</dbReference>
<dbReference type="KEGG" id="sus:Acid_0497"/>
<keyword evidence="4 15" id="KW-0349">Heme</keyword>
<dbReference type="SUPFAM" id="SSF49503">
    <property type="entry name" value="Cupredoxins"/>
    <property type="match status" value="1"/>
</dbReference>
<evidence type="ECO:0000259" key="22">
    <source>
        <dbReference type="PROSITE" id="PS51007"/>
    </source>
</evidence>
<dbReference type="GO" id="GO:0020037">
    <property type="term" value="F:heme binding"/>
    <property type="evidence" value="ECO:0007669"/>
    <property type="project" value="InterPro"/>
</dbReference>
<evidence type="ECO:0000256" key="10">
    <source>
        <dbReference type="ARBA" id="ARBA00022989"/>
    </source>
</evidence>
<dbReference type="InterPro" id="IPR009056">
    <property type="entry name" value="Cyt_c-like_dom"/>
</dbReference>
<gene>
    <name evidence="23" type="ordered locus">Acid_0497</name>
</gene>
<dbReference type="InterPro" id="IPR011759">
    <property type="entry name" value="Cyt_c_oxidase_su2_TM_dom"/>
</dbReference>
<evidence type="ECO:0000256" key="4">
    <source>
        <dbReference type="ARBA" id="ARBA00022617"/>
    </source>
</evidence>
<keyword evidence="6 16" id="KW-0812">Transmembrane</keyword>
<dbReference type="SUPFAM" id="SSF46626">
    <property type="entry name" value="Cytochrome c"/>
    <property type="match status" value="1"/>
</dbReference>